<evidence type="ECO:0000256" key="3">
    <source>
        <dbReference type="ARBA" id="ARBA00022837"/>
    </source>
</evidence>
<dbReference type="PANTHER" id="PTHR45869">
    <property type="entry name" value="C-REACTIVE PROTEIN-RELATED"/>
    <property type="match status" value="1"/>
</dbReference>
<dbReference type="Pfam" id="PF00354">
    <property type="entry name" value="Pentaxin"/>
    <property type="match status" value="1"/>
</dbReference>
<dbReference type="GO" id="GO:0005576">
    <property type="term" value="C:extracellular region"/>
    <property type="evidence" value="ECO:0007669"/>
    <property type="project" value="UniProtKB-SubCell"/>
</dbReference>
<comment type="similarity">
    <text evidence="6">Belongs to the pentraxin family.</text>
</comment>
<reference evidence="8" key="1">
    <citation type="journal article" date="2009" name="J. Biochem.">
        <title>Common skate (Raja kenojei) secretes pentraxin into the cutaneous secretion: The first skin mucus lectin in cartilaginous fish.</title>
        <authorList>
            <person name="Tsutsui S."/>
            <person name="Yamaguchi M."/>
            <person name="Hirasawa A."/>
            <person name="Nakamura O."/>
            <person name="Watanabe T."/>
        </authorList>
    </citation>
    <scope>NUCLEOTIDE SEQUENCE</scope>
</reference>
<evidence type="ECO:0000256" key="2">
    <source>
        <dbReference type="ARBA" id="ARBA00022729"/>
    </source>
</evidence>
<dbReference type="InterPro" id="IPR013320">
    <property type="entry name" value="ConA-like_dom_sf"/>
</dbReference>
<feature type="chain" id="PRO_5006990945" description="Pentraxin family member" evidence="6">
    <location>
        <begin position="21"/>
        <end position="226"/>
    </location>
</feature>
<dbReference type="SMART" id="SM00159">
    <property type="entry name" value="PTX"/>
    <property type="match status" value="1"/>
</dbReference>
<gene>
    <name evidence="8" type="primary">ptx-l</name>
</gene>
<accession>B2ZZ97</accession>
<dbReference type="SMR" id="B2ZZ97"/>
<evidence type="ECO:0000256" key="6">
    <source>
        <dbReference type="RuleBase" id="RU362112"/>
    </source>
</evidence>
<evidence type="ECO:0000256" key="5">
    <source>
        <dbReference type="PROSITE-ProRule" id="PRU01172"/>
    </source>
</evidence>
<feature type="disulfide bond" evidence="5">
    <location>
        <begin position="55"/>
        <end position="114"/>
    </location>
</feature>
<evidence type="ECO:0000256" key="4">
    <source>
        <dbReference type="ARBA" id="ARBA00023157"/>
    </source>
</evidence>
<dbReference type="InterPro" id="IPR030476">
    <property type="entry name" value="Pentaxin_CS"/>
</dbReference>
<protein>
    <recommendedName>
        <fullName evidence="6">Pentraxin family member</fullName>
    </recommendedName>
</protein>
<keyword evidence="4 5" id="KW-1015">Disulfide bond</keyword>
<evidence type="ECO:0000256" key="1">
    <source>
        <dbReference type="ARBA" id="ARBA00022723"/>
    </source>
</evidence>
<feature type="domain" description="Pentraxin (PTX)" evidence="7">
    <location>
        <begin position="24"/>
        <end position="224"/>
    </location>
</feature>
<dbReference type="SUPFAM" id="SSF49899">
    <property type="entry name" value="Concanavalin A-like lectins/glucanases"/>
    <property type="match status" value="1"/>
</dbReference>
<comment type="subunit">
    <text evidence="6">Homopentamer. Pentaxin (or pentraxin) have a discoid arrangement of 5 non-covalently bound subunits.</text>
</comment>
<keyword evidence="3 6" id="KW-0106">Calcium</keyword>
<dbReference type="PROSITE" id="PS00289">
    <property type="entry name" value="PTX_1"/>
    <property type="match status" value="1"/>
</dbReference>
<dbReference type="AlphaFoldDB" id="B2ZZ97"/>
<keyword evidence="1 6" id="KW-0479">Metal-binding</keyword>
<proteinExistence type="evidence at transcript level"/>
<evidence type="ECO:0000259" key="7">
    <source>
        <dbReference type="PROSITE" id="PS51828"/>
    </source>
</evidence>
<keyword evidence="2 6" id="KW-0732">Signal</keyword>
<dbReference type="PROSITE" id="PS51828">
    <property type="entry name" value="PTX_2"/>
    <property type="match status" value="1"/>
</dbReference>
<comment type="cofactor">
    <cofactor evidence="6">
        <name>Ca(2+)</name>
        <dbReference type="ChEBI" id="CHEBI:29108"/>
    </cofactor>
    <text evidence="6">Binds 2 calcium ions per subunit.</text>
</comment>
<dbReference type="PANTHER" id="PTHR45869:SF8">
    <property type="entry name" value="LAMG-LIKE JELLYROLL FOLD DOMAIN-CONTAINING PROTEIN"/>
    <property type="match status" value="1"/>
</dbReference>
<feature type="signal peptide" evidence="6">
    <location>
        <begin position="1"/>
        <end position="20"/>
    </location>
</feature>
<evidence type="ECO:0000313" key="8">
    <source>
        <dbReference type="EMBL" id="BAG48545.1"/>
    </source>
</evidence>
<dbReference type="InterPro" id="IPR051005">
    <property type="entry name" value="Pentraxin_domain"/>
</dbReference>
<organism evidence="8">
    <name type="scientific">Okamejei kenojei</name>
    <name type="common">Ocellate spot skate</name>
    <name type="synonym">Raja kenojei</name>
    <dbReference type="NCBI Taxonomy" id="432798"/>
    <lineage>
        <taxon>Eukaryota</taxon>
        <taxon>Metazoa</taxon>
        <taxon>Chordata</taxon>
        <taxon>Craniata</taxon>
        <taxon>Vertebrata</taxon>
        <taxon>Chondrichthyes</taxon>
        <taxon>Elasmobranchii</taxon>
        <taxon>Batoidea</taxon>
        <taxon>Rajiformes</taxon>
        <taxon>Rajidae</taxon>
        <taxon>Okamejei</taxon>
    </lineage>
</organism>
<dbReference type="PRINTS" id="PR00895">
    <property type="entry name" value="PENTAXIN"/>
</dbReference>
<name>B2ZZ97_OKAKE</name>
<dbReference type="InterPro" id="IPR001759">
    <property type="entry name" value="PTX_dom"/>
</dbReference>
<dbReference type="GO" id="GO:0046872">
    <property type="term" value="F:metal ion binding"/>
    <property type="evidence" value="ECO:0007669"/>
    <property type="project" value="UniProtKB-KW"/>
</dbReference>
<sequence length="226" mass="25277">MKPFVTIVLVMCIYLSGSDSVGLYGKSVIFPAKTANSFVRLHASDFSRLTAFTVCLRAASEETYPYSLFSYATSTFPNELLIWQESKTQLWLEFDDQDTKFEIPEMNTLLRHICVTWESQGGEITVWVNGRRSIRKVGGTGRVVRGSGQFILGQEQDSVGGDFDINQSFVGEITDVHMWDHVLQANDIKKVSQGCLRHGGNIIDWGVTRYTFDGIVGIEGNKDSTL</sequence>
<dbReference type="EMBL" id="AB371645">
    <property type="protein sequence ID" value="BAG48545.1"/>
    <property type="molecule type" value="mRNA"/>
</dbReference>
<comment type="subcellular location">
    <subcellularLocation>
        <location evidence="6">Secreted</location>
    </subcellularLocation>
</comment>
<dbReference type="Gene3D" id="2.60.120.200">
    <property type="match status" value="1"/>
</dbReference>